<comment type="pathway">
    <text evidence="1 6">Carbohydrate biosynthesis; dTDP-L-rhamnose biosynthesis.</text>
</comment>
<name>A0ABQ5ZBL0_9SPHN</name>
<evidence type="ECO:0000259" key="7">
    <source>
        <dbReference type="Pfam" id="PF04321"/>
    </source>
</evidence>
<evidence type="ECO:0000256" key="4">
    <source>
        <dbReference type="ARBA" id="ARBA00017099"/>
    </source>
</evidence>
<dbReference type="SUPFAM" id="SSF51445">
    <property type="entry name" value="(Trans)glycosidases"/>
    <property type="match status" value="1"/>
</dbReference>
<dbReference type="SUPFAM" id="SSF51735">
    <property type="entry name" value="NAD(P)-binding Rossmann-fold domains"/>
    <property type="match status" value="1"/>
</dbReference>
<comment type="function">
    <text evidence="6">Catalyzes the reduction of dTDP-6-deoxy-L-lyxo-4-hexulose to yield dTDP-L-rhamnose.</text>
</comment>
<keyword evidence="6" id="KW-0521">NADP</keyword>
<evidence type="ECO:0000256" key="2">
    <source>
        <dbReference type="ARBA" id="ARBA00010944"/>
    </source>
</evidence>
<dbReference type="InterPro" id="IPR017853">
    <property type="entry name" value="GH"/>
</dbReference>
<accession>A0ABQ5ZBL0</accession>
<dbReference type="EC" id="1.1.1.133" evidence="3 6"/>
<comment type="similarity">
    <text evidence="2 6">Belongs to the dTDP-4-dehydrorhamnose reductase family.</text>
</comment>
<protein>
    <recommendedName>
        <fullName evidence="4 6">dTDP-4-dehydrorhamnose reductase</fullName>
        <ecNumber evidence="3 6">1.1.1.133</ecNumber>
    </recommendedName>
</protein>
<keyword evidence="6" id="KW-0560">Oxidoreductase</keyword>
<dbReference type="Gene3D" id="3.20.20.80">
    <property type="entry name" value="Glycosidases"/>
    <property type="match status" value="1"/>
</dbReference>
<evidence type="ECO:0000256" key="5">
    <source>
        <dbReference type="ARBA" id="ARBA00048200"/>
    </source>
</evidence>
<dbReference type="CDD" id="cd05254">
    <property type="entry name" value="dTDP_HR_like_SDR_e"/>
    <property type="match status" value="1"/>
</dbReference>
<evidence type="ECO:0000313" key="9">
    <source>
        <dbReference type="Proteomes" id="UP001156703"/>
    </source>
</evidence>
<dbReference type="EMBL" id="BSOO01000021">
    <property type="protein sequence ID" value="GLR48243.1"/>
    <property type="molecule type" value="Genomic_DNA"/>
</dbReference>
<proteinExistence type="inferred from homology"/>
<dbReference type="InterPro" id="IPR029903">
    <property type="entry name" value="RmlD-like-bd"/>
</dbReference>
<evidence type="ECO:0000256" key="6">
    <source>
        <dbReference type="RuleBase" id="RU364082"/>
    </source>
</evidence>
<dbReference type="Proteomes" id="UP001156703">
    <property type="component" value="Unassembled WGS sequence"/>
</dbReference>
<keyword evidence="9" id="KW-1185">Reference proteome</keyword>
<dbReference type="Pfam" id="PF04321">
    <property type="entry name" value="RmlD_sub_bind"/>
    <property type="match status" value="1"/>
</dbReference>
<dbReference type="InterPro" id="IPR005913">
    <property type="entry name" value="dTDP_dehydrorham_reduct"/>
</dbReference>
<sequence length="719" mass="80015">MQRLSMARPISPLELWGGVECSVVRVHDQHRDQLVETGHQTRLSDIDALADLGIRAVRYPILWEKVAAAGAGTLDFAWHDERLRRLRDRGVEVIAGLLHHGTGPEGVELTDPDFPEKFAAFAGEVARRYPWITRWTPVNEPFTTARFSYLYGIWHPHRTSFDEALRVLVAEIEATALAMAAIRAINPAALLVATEDLGKTFSTAELAYQAAHENHRRWLTFDLMTGRVGPKHPFYNWLVKAGVAPERLAALREGGARPDLLAIDHYLTSERYLDHRIEKYPGVEPGDNGRHRYVDVEAVRVPHLRSRLGPKRRLMEAWRRYRLPMVVGEVHHGCSREEQTRWLAQVWRETEEARAEGADVRAITLWALFGAVDWRSLMTRREGNYDTGAFETRGPEARPTLVAKAAATLAETGHFDHPALDGAPWWRRPGRVYRPGAGLREGPIAGRPLLVTGRGGTLGQAFARLCHHRGLAHVLTDRRRLDITDATQIEQVLDAVAPWALINTAGFVRVPEAEQQPEDCFRINATGPELLAAACRRRGIPFVTFSSDLVFDGQLGRAYVEPDPTSPATVYGHSKAAAEERVLALDPEALIVRTSAFFGPWDRANFLATTLASLHRGEEVAASDNAFVTPTYVPDLVHATLDLLLDGEHGLWHLANAGSISWHGLAREIADRRGIAARRIVDSGGPRTDTSLATSRGQILRPLDHALDDYVRFAEAVLG</sequence>
<dbReference type="InterPro" id="IPR001360">
    <property type="entry name" value="Glyco_hydro_1"/>
</dbReference>
<dbReference type="Gene3D" id="3.90.25.10">
    <property type="entry name" value="UDP-galactose 4-epimerase, domain 1"/>
    <property type="match status" value="1"/>
</dbReference>
<dbReference type="PANTHER" id="PTHR10491">
    <property type="entry name" value="DTDP-4-DEHYDRORHAMNOSE REDUCTASE"/>
    <property type="match status" value="1"/>
</dbReference>
<feature type="domain" description="RmlD-like substrate binding" evidence="7">
    <location>
        <begin position="449"/>
        <end position="679"/>
    </location>
</feature>
<evidence type="ECO:0000256" key="1">
    <source>
        <dbReference type="ARBA" id="ARBA00004781"/>
    </source>
</evidence>
<reference evidence="9" key="1">
    <citation type="journal article" date="2019" name="Int. J. Syst. Evol. Microbiol.">
        <title>The Global Catalogue of Microorganisms (GCM) 10K type strain sequencing project: providing services to taxonomists for standard genome sequencing and annotation.</title>
        <authorList>
            <consortium name="The Broad Institute Genomics Platform"/>
            <consortium name="The Broad Institute Genome Sequencing Center for Infectious Disease"/>
            <person name="Wu L."/>
            <person name="Ma J."/>
        </authorList>
    </citation>
    <scope>NUCLEOTIDE SEQUENCE [LARGE SCALE GENOMIC DNA]</scope>
    <source>
        <strain evidence="9">NBRC 102146</strain>
    </source>
</reference>
<organism evidence="8 9">
    <name type="scientific">Sphingomonas astaxanthinifaciens DSM 22298</name>
    <dbReference type="NCBI Taxonomy" id="1123267"/>
    <lineage>
        <taxon>Bacteria</taxon>
        <taxon>Pseudomonadati</taxon>
        <taxon>Pseudomonadota</taxon>
        <taxon>Alphaproteobacteria</taxon>
        <taxon>Sphingomonadales</taxon>
        <taxon>Sphingomonadaceae</taxon>
        <taxon>Sphingomonas</taxon>
    </lineage>
</organism>
<comment type="cofactor">
    <cofactor evidence="6">
        <name>Mg(2+)</name>
        <dbReference type="ChEBI" id="CHEBI:18420"/>
    </cofactor>
    <text evidence="6">Binds 1 Mg(2+) ion per monomer.</text>
</comment>
<gene>
    <name evidence="8" type="ORF">GCM10007925_19560</name>
</gene>
<evidence type="ECO:0000313" key="8">
    <source>
        <dbReference type="EMBL" id="GLR48243.1"/>
    </source>
</evidence>
<comment type="catalytic activity">
    <reaction evidence="5 6">
        <text>dTDP-beta-L-rhamnose + NADP(+) = dTDP-4-dehydro-beta-L-rhamnose + NADPH + H(+)</text>
        <dbReference type="Rhea" id="RHEA:21796"/>
        <dbReference type="ChEBI" id="CHEBI:15378"/>
        <dbReference type="ChEBI" id="CHEBI:57510"/>
        <dbReference type="ChEBI" id="CHEBI:57783"/>
        <dbReference type="ChEBI" id="CHEBI:58349"/>
        <dbReference type="ChEBI" id="CHEBI:62830"/>
        <dbReference type="EC" id="1.1.1.133"/>
    </reaction>
</comment>
<evidence type="ECO:0000256" key="3">
    <source>
        <dbReference type="ARBA" id="ARBA00012929"/>
    </source>
</evidence>
<dbReference type="Gene3D" id="3.40.50.720">
    <property type="entry name" value="NAD(P)-binding Rossmann-like Domain"/>
    <property type="match status" value="1"/>
</dbReference>
<dbReference type="Pfam" id="PF00232">
    <property type="entry name" value="Glyco_hydro_1"/>
    <property type="match status" value="1"/>
</dbReference>
<comment type="caution">
    <text evidence="8">The sequence shown here is derived from an EMBL/GenBank/DDBJ whole genome shotgun (WGS) entry which is preliminary data.</text>
</comment>
<dbReference type="PANTHER" id="PTHR10491:SF4">
    <property type="entry name" value="METHIONINE ADENOSYLTRANSFERASE 2 SUBUNIT BETA"/>
    <property type="match status" value="1"/>
</dbReference>
<dbReference type="InterPro" id="IPR036291">
    <property type="entry name" value="NAD(P)-bd_dom_sf"/>
</dbReference>